<sequence length="40" mass="4511">MDKKSLSERDICSKYIAPAIAKAGWDMQGQVLERFGLWPA</sequence>
<dbReference type="Gene3D" id="3.90.1570.30">
    <property type="match status" value="1"/>
</dbReference>
<proteinExistence type="predicted"/>
<gene>
    <name evidence="1" type="ORF">SAMN05216576_112109</name>
</gene>
<evidence type="ECO:0000313" key="1">
    <source>
        <dbReference type="EMBL" id="SDD19720.1"/>
    </source>
</evidence>
<dbReference type="EMBL" id="FMZQ01000012">
    <property type="protein sequence ID" value="SDD19720.1"/>
    <property type="molecule type" value="Genomic_DNA"/>
</dbReference>
<name>A0A1G6SS07_9GAMM</name>
<dbReference type="RefSeq" id="WP_256581161.1">
    <property type="nucleotide sequence ID" value="NZ_FMZQ01000012.1"/>
</dbReference>
<accession>A0A1G6SS07</accession>
<reference evidence="2" key="1">
    <citation type="submission" date="2016-10" db="EMBL/GenBank/DDBJ databases">
        <authorList>
            <person name="Varghese N."/>
            <person name="Submissions S."/>
        </authorList>
    </citation>
    <scope>NUCLEOTIDE SEQUENCE [LARGE SCALE GENOMIC DNA]</scope>
    <source>
        <strain evidence="2">DSM 26382</strain>
    </source>
</reference>
<keyword evidence="2" id="KW-1185">Reference proteome</keyword>
<organism evidence="1 2">
    <name type="scientific">Ectopseudomonas chengduensis</name>
    <dbReference type="NCBI Taxonomy" id="489632"/>
    <lineage>
        <taxon>Bacteria</taxon>
        <taxon>Pseudomonadati</taxon>
        <taxon>Pseudomonadota</taxon>
        <taxon>Gammaproteobacteria</taxon>
        <taxon>Pseudomonadales</taxon>
        <taxon>Pseudomonadaceae</taxon>
        <taxon>Ectopseudomonas</taxon>
    </lineage>
</organism>
<evidence type="ECO:0000313" key="2">
    <source>
        <dbReference type="Proteomes" id="UP000199467"/>
    </source>
</evidence>
<protein>
    <submittedName>
        <fullName evidence="1">Type I restriction enzyme, R subunit</fullName>
    </submittedName>
</protein>
<dbReference type="AlphaFoldDB" id="A0A1G6SS07"/>
<dbReference type="Proteomes" id="UP000199467">
    <property type="component" value="Unassembled WGS sequence"/>
</dbReference>